<dbReference type="PANTHER" id="PTHR32196:SF15">
    <property type="entry name" value="SUGAR ABC TRANSPORTER PERMEASE PROTEIN"/>
    <property type="match status" value="1"/>
</dbReference>
<reference evidence="8" key="1">
    <citation type="submission" date="2011-10" db="EMBL/GenBank/DDBJ databases">
        <title>The complete genome of chromosome of Thermovirga lienii DSM 17291.</title>
        <authorList>
            <consortium name="US DOE Joint Genome Institute (JGI-PGF)"/>
            <person name="Lucas S."/>
            <person name="Copeland A."/>
            <person name="Lapidus A."/>
            <person name="Glavina del Rio T."/>
            <person name="Dalin E."/>
            <person name="Tice H."/>
            <person name="Bruce D."/>
            <person name="Goodwin L."/>
            <person name="Pitluck S."/>
            <person name="Peters L."/>
            <person name="Mikhailova N."/>
            <person name="Saunders E."/>
            <person name="Kyrpides N."/>
            <person name="Mavromatis K."/>
            <person name="Ivanova N."/>
            <person name="Last F.I."/>
            <person name="Brettin T."/>
            <person name="Detter J.C."/>
            <person name="Han C."/>
            <person name="Larimer F."/>
            <person name="Land M."/>
            <person name="Hauser L."/>
            <person name="Markowitz V."/>
            <person name="Cheng J.-F."/>
            <person name="Hugenholtz P."/>
            <person name="Woyke T."/>
            <person name="Wu D."/>
            <person name="Spring S."/>
            <person name="Schroeder M."/>
            <person name="Brambilla E.-M."/>
            <person name="Klenk H.-P."/>
            <person name="Eisen J.A."/>
        </authorList>
    </citation>
    <scope>NUCLEOTIDE SEQUENCE [LARGE SCALE GENOMIC DNA]</scope>
    <source>
        <strain evidence="8">ATCC BAA-1197 / DSM 17291 / Cas60314</strain>
    </source>
</reference>
<dbReference type="AlphaFoldDB" id="G7V8K7"/>
<feature type="transmembrane region" description="Helical" evidence="6">
    <location>
        <begin position="303"/>
        <end position="328"/>
    </location>
</feature>
<accession>G7V8K7</accession>
<evidence type="ECO:0000256" key="1">
    <source>
        <dbReference type="ARBA" id="ARBA00004651"/>
    </source>
</evidence>
<keyword evidence="5 6" id="KW-0472">Membrane</keyword>
<feature type="transmembrane region" description="Helical" evidence="6">
    <location>
        <begin position="334"/>
        <end position="350"/>
    </location>
</feature>
<feature type="transmembrane region" description="Helical" evidence="6">
    <location>
        <begin position="21"/>
        <end position="43"/>
    </location>
</feature>
<dbReference type="KEGG" id="tli:Tlie_1746"/>
<dbReference type="eggNOG" id="COG1172">
    <property type="taxonomic scope" value="Bacteria"/>
</dbReference>
<proteinExistence type="predicted"/>
<feature type="transmembrane region" description="Helical" evidence="6">
    <location>
        <begin position="103"/>
        <end position="127"/>
    </location>
</feature>
<comment type="subcellular location">
    <subcellularLocation>
        <location evidence="1">Cell membrane</location>
        <topology evidence="1">Multi-pass membrane protein</topology>
    </subcellularLocation>
</comment>
<evidence type="ECO:0000256" key="4">
    <source>
        <dbReference type="ARBA" id="ARBA00022989"/>
    </source>
</evidence>
<feature type="transmembrane region" description="Helical" evidence="6">
    <location>
        <begin position="139"/>
        <end position="158"/>
    </location>
</feature>
<dbReference type="Pfam" id="PF02653">
    <property type="entry name" value="BPD_transp_2"/>
    <property type="match status" value="1"/>
</dbReference>
<dbReference type="PANTHER" id="PTHR32196">
    <property type="entry name" value="ABC TRANSPORTER PERMEASE PROTEIN YPHD-RELATED-RELATED"/>
    <property type="match status" value="1"/>
</dbReference>
<feature type="transmembrane region" description="Helical" evidence="6">
    <location>
        <begin position="80"/>
        <end position="97"/>
    </location>
</feature>
<reference evidence="7 8" key="2">
    <citation type="journal article" date="2012" name="Stand. Genomic Sci.">
        <title>Genome sequence of the moderately thermophilic, amino-acid-degrading and sulfur-reducing bacterium Thermovirga lienii type strain (Cas60314(T)).</title>
        <authorList>
            <person name="Goker M."/>
            <person name="Saunders E."/>
            <person name="Lapidus A."/>
            <person name="Nolan M."/>
            <person name="Lucas S."/>
            <person name="Hammon N."/>
            <person name="Deshpande S."/>
            <person name="Cheng J.F."/>
            <person name="Han C."/>
            <person name="Tapia R."/>
            <person name="Goodwin L.A."/>
            <person name="Pitluck S."/>
            <person name="Liolios K."/>
            <person name="Mavromatis K."/>
            <person name="Pagani I."/>
            <person name="Ivanova N."/>
            <person name="Mikhailova N."/>
            <person name="Pati A."/>
            <person name="Chen A."/>
            <person name="Palaniappan K."/>
            <person name="Land M."/>
            <person name="Chang Y.J."/>
            <person name="Jeffries C.D."/>
            <person name="Brambilla E.M."/>
            <person name="Rohde M."/>
            <person name="Spring S."/>
            <person name="Detter J.C."/>
            <person name="Woyke T."/>
            <person name="Bristow J."/>
            <person name="Eisen J.A."/>
            <person name="Markowitz V."/>
            <person name="Hugenholtz P."/>
            <person name="Kyrpides N.C."/>
            <person name="Klenk H.P."/>
        </authorList>
    </citation>
    <scope>NUCLEOTIDE SEQUENCE [LARGE SCALE GENOMIC DNA]</scope>
    <source>
        <strain evidence="8">ATCC BAA-1197 / DSM 17291 / Cas60314</strain>
    </source>
</reference>
<name>G7V8K7_THELD</name>
<evidence type="ECO:0000256" key="3">
    <source>
        <dbReference type="ARBA" id="ARBA00022692"/>
    </source>
</evidence>
<evidence type="ECO:0000256" key="2">
    <source>
        <dbReference type="ARBA" id="ARBA00022475"/>
    </source>
</evidence>
<dbReference type="GO" id="GO:0022857">
    <property type="term" value="F:transmembrane transporter activity"/>
    <property type="evidence" value="ECO:0007669"/>
    <property type="project" value="InterPro"/>
</dbReference>
<feature type="transmembrane region" description="Helical" evidence="6">
    <location>
        <begin position="274"/>
        <end position="296"/>
    </location>
</feature>
<dbReference type="STRING" id="580340.Tlie_1746"/>
<feature type="transmembrane region" description="Helical" evidence="6">
    <location>
        <begin position="201"/>
        <end position="220"/>
    </location>
</feature>
<keyword evidence="8" id="KW-1185">Reference proteome</keyword>
<protein>
    <submittedName>
        <fullName evidence="7">Inner-membrane translocator</fullName>
    </submittedName>
</protein>
<dbReference type="EMBL" id="CP003096">
    <property type="protein sequence ID" value="AER67468.1"/>
    <property type="molecule type" value="Genomic_DNA"/>
</dbReference>
<evidence type="ECO:0000256" key="5">
    <source>
        <dbReference type="ARBA" id="ARBA00023136"/>
    </source>
</evidence>
<gene>
    <name evidence="7" type="ordered locus">Tlie_1746</name>
</gene>
<feature type="transmembrane region" description="Helical" evidence="6">
    <location>
        <begin position="49"/>
        <end position="68"/>
    </location>
</feature>
<feature type="transmembrane region" description="Helical" evidence="6">
    <location>
        <begin position="250"/>
        <end position="268"/>
    </location>
</feature>
<dbReference type="Proteomes" id="UP000005868">
    <property type="component" value="Chromosome"/>
</dbReference>
<evidence type="ECO:0000313" key="7">
    <source>
        <dbReference type="EMBL" id="AER67468.1"/>
    </source>
</evidence>
<dbReference type="OrthoDB" id="5499919at2"/>
<dbReference type="InterPro" id="IPR001851">
    <property type="entry name" value="ABC_transp_permease"/>
</dbReference>
<sequence>MNNNNGANKSFIDRLKEIAAGFGLARSIILIFLVFLVVLALFLKLPMDQILSSVLARFGMNGILVLAMIPTIQSGTGPNFGLPLGISCGLIAAVLSIELDMRGFEAFLFAVGLGAVLGGVSGYLYGLLLNKVKGQEMTVGTYFGFSIVSLMCIFWFLAPFKSPEMIWPYGGNGLRVTIALQDRFDKVLDNFLSFSVLGVKVPTGLLLFFGLFCLLVWLFMRSKTGVALSTVGANPRFAESCGLSVDRYRIIGSVVSQALAAIGIVVYAQTFGFIQLYMAPLFMAFFAVASILIGGATLKRATIWNAIIGCFLFQSILVVSMPVANVIVADNLAEVVRIIISNGIILYALTRREIGGDVR</sequence>
<dbReference type="GO" id="GO:0005886">
    <property type="term" value="C:plasma membrane"/>
    <property type="evidence" value="ECO:0007669"/>
    <property type="project" value="UniProtKB-SubCell"/>
</dbReference>
<keyword evidence="2" id="KW-1003">Cell membrane</keyword>
<organism evidence="7 8">
    <name type="scientific">Thermovirga lienii (strain ATCC BAA-1197 / DSM 17291 / Cas60314)</name>
    <dbReference type="NCBI Taxonomy" id="580340"/>
    <lineage>
        <taxon>Bacteria</taxon>
        <taxon>Thermotogati</taxon>
        <taxon>Synergistota</taxon>
        <taxon>Synergistia</taxon>
        <taxon>Synergistales</taxon>
        <taxon>Thermovirgaceae</taxon>
        <taxon>Thermovirga</taxon>
    </lineage>
</organism>
<evidence type="ECO:0000256" key="6">
    <source>
        <dbReference type="SAM" id="Phobius"/>
    </source>
</evidence>
<keyword evidence="4 6" id="KW-1133">Transmembrane helix</keyword>
<evidence type="ECO:0000313" key="8">
    <source>
        <dbReference type="Proteomes" id="UP000005868"/>
    </source>
</evidence>
<keyword evidence="3 6" id="KW-0812">Transmembrane</keyword>
<dbReference type="HOGENOM" id="CLU_042763_0_0_0"/>